<dbReference type="EMBL" id="BHXC01000007">
    <property type="protein sequence ID" value="GCB95063.1"/>
    <property type="molecule type" value="Genomic_DNA"/>
</dbReference>
<organism evidence="3 4">
    <name type="scientific">Streptomyces noursei</name>
    <name type="common">Streptomyces albulus</name>
    <dbReference type="NCBI Taxonomy" id="1971"/>
    <lineage>
        <taxon>Bacteria</taxon>
        <taxon>Bacillati</taxon>
        <taxon>Actinomycetota</taxon>
        <taxon>Actinomycetes</taxon>
        <taxon>Kitasatosporales</taxon>
        <taxon>Streptomycetaceae</taxon>
        <taxon>Streptomyces</taxon>
    </lineage>
</organism>
<evidence type="ECO:0000256" key="1">
    <source>
        <dbReference type="PIRSR" id="PIRSR613078-1"/>
    </source>
</evidence>
<name>A0A059WC57_STRNR</name>
<dbReference type="Proteomes" id="UP000288351">
    <property type="component" value="Unassembled WGS sequence"/>
</dbReference>
<dbReference type="eggNOG" id="COG0406">
    <property type="taxonomic scope" value="Bacteria"/>
</dbReference>
<gene>
    <name evidence="3" type="ORF">SALB_07866</name>
</gene>
<feature type="binding site" evidence="2">
    <location>
        <position position="58"/>
    </location>
    <ligand>
        <name>substrate</name>
    </ligand>
</feature>
<feature type="active site" description="Proton donor/acceptor" evidence="1">
    <location>
        <position position="82"/>
    </location>
</feature>
<dbReference type="InterPro" id="IPR013078">
    <property type="entry name" value="His_Pase_superF_clade-1"/>
</dbReference>
<protein>
    <submittedName>
        <fullName evidence="3">Phosphatase</fullName>
    </submittedName>
</protein>
<evidence type="ECO:0000313" key="4">
    <source>
        <dbReference type="Proteomes" id="UP000288351"/>
    </source>
</evidence>
<comment type="caution">
    <text evidence="3">The sequence shown here is derived from an EMBL/GenBank/DDBJ whole genome shotgun (WGS) entry which is preliminary data.</text>
</comment>
<dbReference type="RefSeq" id="WP_037683698.1">
    <property type="nucleotide sequence ID" value="NZ_BHXC01000007.1"/>
</dbReference>
<dbReference type="AlphaFoldDB" id="A0A059WC57"/>
<dbReference type="CDD" id="cd07067">
    <property type="entry name" value="HP_PGM_like"/>
    <property type="match status" value="1"/>
</dbReference>
<dbReference type="GO" id="GO:0016791">
    <property type="term" value="F:phosphatase activity"/>
    <property type="evidence" value="ECO:0007669"/>
    <property type="project" value="TreeGrafter"/>
</dbReference>
<proteinExistence type="predicted"/>
<dbReference type="Pfam" id="PF00300">
    <property type="entry name" value="His_Phos_1"/>
    <property type="match status" value="1"/>
</dbReference>
<evidence type="ECO:0000313" key="3">
    <source>
        <dbReference type="EMBL" id="GCB95063.1"/>
    </source>
</evidence>
<sequence length="209" mass="23061">MTDFLLVRHGETVWHAENRYAGRSDVPLTDRGREQARTLAHWATTADLTAIWTSPLTRARLTAAPAADACGLTPHVDERLYELDFGQGEGLTRDEMRQRFPRGVADFLADPADHHLPGGEHPRHAAERAAACLTDIARDQPHGRILVVAHSTLIRVLLCHLLGIPLAAYRRTFPELHNGALTEIRLDGTHTALLRLNAPTHTETPAALP</sequence>
<accession>A0A059WC57</accession>
<evidence type="ECO:0000256" key="2">
    <source>
        <dbReference type="PIRSR" id="PIRSR613078-2"/>
    </source>
</evidence>
<dbReference type="InterPro" id="IPR050275">
    <property type="entry name" value="PGM_Phosphatase"/>
</dbReference>
<dbReference type="Gene3D" id="3.40.50.1240">
    <property type="entry name" value="Phosphoglycerate mutase-like"/>
    <property type="match status" value="1"/>
</dbReference>
<dbReference type="InterPro" id="IPR029033">
    <property type="entry name" value="His_PPase_superfam"/>
</dbReference>
<reference evidence="3 4" key="1">
    <citation type="journal article" date="2019" name="Microbiol. Resour. Announc.">
        <title>Draft Genome Sequence of the Most Traditional epsilon-Poly-l-Lysine Producer, Streptomyces albulus NBRC14147.</title>
        <authorList>
            <person name="Yamanaka K."/>
            <person name="Hamano Y."/>
        </authorList>
    </citation>
    <scope>NUCLEOTIDE SEQUENCE [LARGE SCALE GENOMIC DNA]</scope>
    <source>
        <strain evidence="3 4">NBRC 14147</strain>
    </source>
</reference>
<dbReference type="STRING" id="68570.DC74_6903"/>
<feature type="active site" description="Tele-phosphohistidine intermediate" evidence="1">
    <location>
        <position position="9"/>
    </location>
</feature>
<dbReference type="PANTHER" id="PTHR48100">
    <property type="entry name" value="BROAD-SPECIFICITY PHOSPHATASE YOR283W-RELATED"/>
    <property type="match status" value="1"/>
</dbReference>
<dbReference type="PANTHER" id="PTHR48100:SF1">
    <property type="entry name" value="HISTIDINE PHOSPHATASE FAMILY PROTEIN-RELATED"/>
    <property type="match status" value="1"/>
</dbReference>
<dbReference type="GO" id="GO:0005737">
    <property type="term" value="C:cytoplasm"/>
    <property type="evidence" value="ECO:0007669"/>
    <property type="project" value="TreeGrafter"/>
</dbReference>
<dbReference type="SUPFAM" id="SSF53254">
    <property type="entry name" value="Phosphoglycerate mutase-like"/>
    <property type="match status" value="1"/>
</dbReference>
<dbReference type="SMART" id="SM00855">
    <property type="entry name" value="PGAM"/>
    <property type="match status" value="1"/>
</dbReference>